<proteinExistence type="predicted"/>
<evidence type="ECO:0000259" key="2">
    <source>
        <dbReference type="PROSITE" id="PS50172"/>
    </source>
</evidence>
<evidence type="ECO:0000313" key="3">
    <source>
        <dbReference type="EMBL" id="WWD21734.1"/>
    </source>
</evidence>
<dbReference type="AlphaFoldDB" id="A0AAJ8LR89"/>
<gene>
    <name evidence="3" type="ORF">CI109_106221</name>
</gene>
<dbReference type="Gene3D" id="3.40.50.10190">
    <property type="entry name" value="BRCT domain"/>
    <property type="match status" value="1"/>
</dbReference>
<dbReference type="KEGG" id="ksn:43589123"/>
<dbReference type="EMBL" id="CP144061">
    <property type="protein sequence ID" value="WWD21734.1"/>
    <property type="molecule type" value="Genomic_DNA"/>
</dbReference>
<sequence>MMSQPPASGRAIFLGKTFYIDAVPSANADNDSALQKDAEIRSTILTRGGKISASPTSPKVDYIILTHKQSVSTLINFIKSGDEVMLRAGWVEECTRRGRLIGAIENWGGHRVFASASKRATRISIAQTSNGPVRRNEVLARNAAATLVSTQSRTDTSFFAPQLVHTITRQQGSAPVVSQAAVTRSVTVPRTVTRSVSTMRPARQITTTSVRSTPYPSSSRGPSDAVRRMTARVNIQTSTSTEPPSAYLRSNRAPTRRTPHQIRQDKRRKPPADRDTMTWQICFLAKHMAARPHDGTFEECFKKAYVASGMVGMSYRFWQTLFYHKRAKVEARMDQIRRWRAERA</sequence>
<reference evidence="3" key="1">
    <citation type="submission" date="2017-08" db="EMBL/GenBank/DDBJ databases">
        <authorList>
            <person name="Cuomo C."/>
            <person name="Billmyre B."/>
            <person name="Heitman J."/>
        </authorList>
    </citation>
    <scope>NUCLEOTIDE SEQUENCE</scope>
    <source>
        <strain evidence="3">CBS 12478</strain>
    </source>
</reference>
<feature type="compositionally biased region" description="Polar residues" evidence="1">
    <location>
        <begin position="233"/>
        <end position="243"/>
    </location>
</feature>
<evidence type="ECO:0000256" key="1">
    <source>
        <dbReference type="SAM" id="MobiDB-lite"/>
    </source>
</evidence>
<dbReference type="RefSeq" id="XP_031860781.2">
    <property type="nucleotide sequence ID" value="XM_032004982.2"/>
</dbReference>
<dbReference type="InterPro" id="IPR036420">
    <property type="entry name" value="BRCT_dom_sf"/>
</dbReference>
<dbReference type="InterPro" id="IPR001357">
    <property type="entry name" value="BRCT_dom"/>
</dbReference>
<name>A0AAJ8LR89_9TREE</name>
<evidence type="ECO:0000313" key="4">
    <source>
        <dbReference type="Proteomes" id="UP000322225"/>
    </source>
</evidence>
<accession>A0AAJ8LR89</accession>
<dbReference type="GeneID" id="43589123"/>
<dbReference type="PROSITE" id="PS50172">
    <property type="entry name" value="BRCT"/>
    <property type="match status" value="1"/>
</dbReference>
<feature type="domain" description="BRCT" evidence="2">
    <location>
        <begin position="8"/>
        <end position="101"/>
    </location>
</feature>
<feature type="compositionally biased region" description="Basic residues" evidence="1">
    <location>
        <begin position="254"/>
        <end position="269"/>
    </location>
</feature>
<protein>
    <recommendedName>
        <fullName evidence="2">BRCT domain-containing protein</fullName>
    </recommendedName>
</protein>
<feature type="compositionally biased region" description="Polar residues" evidence="1">
    <location>
        <begin position="204"/>
        <end position="221"/>
    </location>
</feature>
<organism evidence="3 4">
    <name type="scientific">Kwoniella shandongensis</name>
    <dbReference type="NCBI Taxonomy" id="1734106"/>
    <lineage>
        <taxon>Eukaryota</taxon>
        <taxon>Fungi</taxon>
        <taxon>Dikarya</taxon>
        <taxon>Basidiomycota</taxon>
        <taxon>Agaricomycotina</taxon>
        <taxon>Tremellomycetes</taxon>
        <taxon>Tremellales</taxon>
        <taxon>Cryptococcaceae</taxon>
        <taxon>Kwoniella</taxon>
    </lineage>
</organism>
<keyword evidence="4" id="KW-1185">Reference proteome</keyword>
<reference evidence="3" key="2">
    <citation type="submission" date="2024-01" db="EMBL/GenBank/DDBJ databases">
        <title>Comparative genomics of Cryptococcus and Kwoniella reveals pathogenesis evolution and contrasting modes of karyotype evolution via chromosome fusion or intercentromeric recombination.</title>
        <authorList>
            <person name="Coelho M.A."/>
            <person name="David-Palma M."/>
            <person name="Shea T."/>
            <person name="Bowers K."/>
            <person name="McGinley-Smith S."/>
            <person name="Mohammad A.W."/>
            <person name="Gnirke A."/>
            <person name="Yurkov A.M."/>
            <person name="Nowrousian M."/>
            <person name="Sun S."/>
            <person name="Cuomo C.A."/>
            <person name="Heitman J."/>
        </authorList>
    </citation>
    <scope>NUCLEOTIDE SEQUENCE</scope>
    <source>
        <strain evidence="3">CBS 12478</strain>
    </source>
</reference>
<dbReference type="Proteomes" id="UP000322225">
    <property type="component" value="Chromosome 11"/>
</dbReference>
<feature type="region of interest" description="Disordered" evidence="1">
    <location>
        <begin position="204"/>
        <end position="274"/>
    </location>
</feature>